<accession>A0A0F9CAD7</accession>
<evidence type="ECO:0000313" key="1">
    <source>
        <dbReference type="EMBL" id="KKL46333.1"/>
    </source>
</evidence>
<protein>
    <submittedName>
        <fullName evidence="1">Uncharacterized protein</fullName>
    </submittedName>
</protein>
<reference evidence="1" key="1">
    <citation type="journal article" date="2015" name="Nature">
        <title>Complex archaea that bridge the gap between prokaryotes and eukaryotes.</title>
        <authorList>
            <person name="Spang A."/>
            <person name="Saw J.H."/>
            <person name="Jorgensen S.L."/>
            <person name="Zaremba-Niedzwiedzka K."/>
            <person name="Martijn J."/>
            <person name="Lind A.E."/>
            <person name="van Eijk R."/>
            <person name="Schleper C."/>
            <person name="Guy L."/>
            <person name="Ettema T.J."/>
        </authorList>
    </citation>
    <scope>NUCLEOTIDE SEQUENCE</scope>
</reference>
<organism evidence="1">
    <name type="scientific">marine sediment metagenome</name>
    <dbReference type="NCBI Taxonomy" id="412755"/>
    <lineage>
        <taxon>unclassified sequences</taxon>
        <taxon>metagenomes</taxon>
        <taxon>ecological metagenomes</taxon>
    </lineage>
</organism>
<dbReference type="AlphaFoldDB" id="A0A0F9CAD7"/>
<dbReference type="EMBL" id="LAZR01034070">
    <property type="protein sequence ID" value="KKL46333.1"/>
    <property type="molecule type" value="Genomic_DNA"/>
</dbReference>
<comment type="caution">
    <text evidence="1">The sequence shown here is derived from an EMBL/GenBank/DDBJ whole genome shotgun (WGS) entry which is preliminary data.</text>
</comment>
<sequence>MDTEVRLLAFNVAEAGLEYILTLAIMPNERKRLNEARAIVLRLKTLEEEQ</sequence>
<name>A0A0F9CAD7_9ZZZZ</name>
<proteinExistence type="predicted"/>
<gene>
    <name evidence="1" type="ORF">LCGC14_2346620</name>
</gene>